<dbReference type="GO" id="GO:0016705">
    <property type="term" value="F:oxidoreductase activity, acting on paired donors, with incorporation or reduction of molecular oxygen"/>
    <property type="evidence" value="ECO:0007669"/>
    <property type="project" value="InterPro"/>
</dbReference>
<comment type="cofactor">
    <cofactor evidence="1 9">
        <name>heme</name>
        <dbReference type="ChEBI" id="CHEBI:30413"/>
    </cofactor>
</comment>
<accession>A0A9P7VEM5</accession>
<dbReference type="OrthoDB" id="1470350at2759"/>
<dbReference type="AlphaFoldDB" id="A0A9P7VEM5"/>
<dbReference type="Pfam" id="PF00067">
    <property type="entry name" value="p450"/>
    <property type="match status" value="1"/>
</dbReference>
<dbReference type="SUPFAM" id="SSF48264">
    <property type="entry name" value="Cytochrome P450"/>
    <property type="match status" value="1"/>
</dbReference>
<keyword evidence="5 9" id="KW-0479">Metal-binding</keyword>
<evidence type="ECO:0000256" key="3">
    <source>
        <dbReference type="ARBA" id="ARBA00010617"/>
    </source>
</evidence>
<dbReference type="PANTHER" id="PTHR46300">
    <property type="entry name" value="P450, PUTATIVE (EUROFUNG)-RELATED-RELATED"/>
    <property type="match status" value="1"/>
</dbReference>
<dbReference type="GO" id="GO:0020037">
    <property type="term" value="F:heme binding"/>
    <property type="evidence" value="ECO:0007669"/>
    <property type="project" value="InterPro"/>
</dbReference>
<evidence type="ECO:0000256" key="1">
    <source>
        <dbReference type="ARBA" id="ARBA00001971"/>
    </source>
</evidence>
<dbReference type="CDD" id="cd11065">
    <property type="entry name" value="CYP64-like"/>
    <property type="match status" value="1"/>
</dbReference>
<organism evidence="12 13">
    <name type="scientific">Guyanagaster necrorhizus</name>
    <dbReference type="NCBI Taxonomy" id="856835"/>
    <lineage>
        <taxon>Eukaryota</taxon>
        <taxon>Fungi</taxon>
        <taxon>Dikarya</taxon>
        <taxon>Basidiomycota</taxon>
        <taxon>Agaricomycotina</taxon>
        <taxon>Agaricomycetes</taxon>
        <taxon>Agaricomycetidae</taxon>
        <taxon>Agaricales</taxon>
        <taxon>Marasmiineae</taxon>
        <taxon>Physalacriaceae</taxon>
        <taxon>Guyanagaster</taxon>
    </lineage>
</organism>
<dbReference type="PROSITE" id="PS00086">
    <property type="entry name" value="CYTOCHROME_P450"/>
    <property type="match status" value="1"/>
</dbReference>
<comment type="pathway">
    <text evidence="2">Secondary metabolite biosynthesis.</text>
</comment>
<feature type="chain" id="PRO_5040147271" evidence="11">
    <location>
        <begin position="28"/>
        <end position="507"/>
    </location>
</feature>
<dbReference type="GO" id="GO:0005506">
    <property type="term" value="F:iron ion binding"/>
    <property type="evidence" value="ECO:0007669"/>
    <property type="project" value="InterPro"/>
</dbReference>
<dbReference type="GO" id="GO:0004497">
    <property type="term" value="F:monooxygenase activity"/>
    <property type="evidence" value="ECO:0007669"/>
    <property type="project" value="UniProtKB-KW"/>
</dbReference>
<dbReference type="InterPro" id="IPR001128">
    <property type="entry name" value="Cyt_P450"/>
</dbReference>
<evidence type="ECO:0000256" key="5">
    <source>
        <dbReference type="ARBA" id="ARBA00022723"/>
    </source>
</evidence>
<evidence type="ECO:0000256" key="2">
    <source>
        <dbReference type="ARBA" id="ARBA00005179"/>
    </source>
</evidence>
<evidence type="ECO:0000313" key="12">
    <source>
        <dbReference type="EMBL" id="KAG7439163.1"/>
    </source>
</evidence>
<dbReference type="InterPro" id="IPR002401">
    <property type="entry name" value="Cyt_P450_E_grp-I"/>
</dbReference>
<feature type="binding site" description="axial binding residue" evidence="9">
    <location>
        <position position="436"/>
    </location>
    <ligand>
        <name>heme</name>
        <dbReference type="ChEBI" id="CHEBI:30413"/>
    </ligand>
    <ligandPart>
        <name>Fe</name>
        <dbReference type="ChEBI" id="CHEBI:18248"/>
    </ligandPart>
</feature>
<evidence type="ECO:0000313" key="13">
    <source>
        <dbReference type="Proteomes" id="UP000812287"/>
    </source>
</evidence>
<dbReference type="InterPro" id="IPR017972">
    <property type="entry name" value="Cyt_P450_CS"/>
</dbReference>
<keyword evidence="4 9" id="KW-0349">Heme</keyword>
<evidence type="ECO:0000256" key="11">
    <source>
        <dbReference type="SAM" id="SignalP"/>
    </source>
</evidence>
<dbReference type="InterPro" id="IPR050364">
    <property type="entry name" value="Cytochrome_P450_fung"/>
</dbReference>
<keyword evidence="8 10" id="KW-0503">Monooxygenase</keyword>
<sequence length="507" mass="56581">MSPLVLVSLALLLAILLLVLLPRRSENSFPRPPGPKGLPLIGNLFESLSLSPSSFAKWTAETGSPIVSLNAFGQTIVILNSWKIASELLEKRGSIYSDRPKPVWCGELIGWKSVVLFAPYGERLREQRRLVRGLIDCREHMDKILSVDEMSRHWREFLGNLLREPEALDRHIHNTSVGILLQLSHGISLDDHIQKNTDSAMRQFSIVTAPGASIVDLFPPLQHLPKWFPASFIKQAAEYARVLADMVDVPHGIVKRHLSESTANPSFTSTYLQRDNVTPEQEELIKWTAASIYFGGSNTSVPTLLTFFLAMSLHPEVQRKAQAEVDAVTGGTRLPTLEDRAQGRLPYVEAIVQETFRWNPATPIGRRGRFRETTKDDVYEGYLIPKGSIVMPNIYGFLHDPETYKDPMTFNPDRFMGSDRERDPRPPCFGFGRRACPALGLGETNVFLAVSATLAAFDITSKSQTESPLPASEYFTTGGTISRPKPFDCDIRPRNEGVVTLITAEND</sequence>
<reference evidence="12" key="1">
    <citation type="submission" date="2020-11" db="EMBL/GenBank/DDBJ databases">
        <title>Adaptations for nitrogen fixation in a non-lichenized fungal sporocarp promotes dispersal by wood-feeding termites.</title>
        <authorList>
            <consortium name="DOE Joint Genome Institute"/>
            <person name="Koch R.A."/>
            <person name="Yoon G."/>
            <person name="Arayal U."/>
            <person name="Lail K."/>
            <person name="Amirebrahimi M."/>
            <person name="Labutti K."/>
            <person name="Lipzen A."/>
            <person name="Riley R."/>
            <person name="Barry K."/>
            <person name="Henrissat B."/>
            <person name="Grigoriev I.V."/>
            <person name="Herr J.R."/>
            <person name="Aime M.C."/>
        </authorList>
    </citation>
    <scope>NUCLEOTIDE SEQUENCE</scope>
    <source>
        <strain evidence="12">MCA 3950</strain>
    </source>
</reference>
<evidence type="ECO:0000256" key="8">
    <source>
        <dbReference type="ARBA" id="ARBA00023033"/>
    </source>
</evidence>
<comment type="caution">
    <text evidence="12">The sequence shown here is derived from an EMBL/GenBank/DDBJ whole genome shotgun (WGS) entry which is preliminary data.</text>
</comment>
<feature type="signal peptide" evidence="11">
    <location>
        <begin position="1"/>
        <end position="27"/>
    </location>
</feature>
<dbReference type="RefSeq" id="XP_043032667.1">
    <property type="nucleotide sequence ID" value="XM_043188441.1"/>
</dbReference>
<evidence type="ECO:0000256" key="7">
    <source>
        <dbReference type="ARBA" id="ARBA00023004"/>
    </source>
</evidence>
<keyword evidence="11" id="KW-0732">Signal</keyword>
<dbReference type="Gene3D" id="1.10.630.10">
    <property type="entry name" value="Cytochrome P450"/>
    <property type="match status" value="1"/>
</dbReference>
<evidence type="ECO:0000256" key="6">
    <source>
        <dbReference type="ARBA" id="ARBA00023002"/>
    </source>
</evidence>
<name>A0A9P7VEM5_9AGAR</name>
<dbReference type="InterPro" id="IPR036396">
    <property type="entry name" value="Cyt_P450_sf"/>
</dbReference>
<proteinExistence type="inferred from homology"/>
<gene>
    <name evidence="12" type="ORF">BT62DRAFT_958185</name>
</gene>
<keyword evidence="6 10" id="KW-0560">Oxidoreductase</keyword>
<dbReference type="Proteomes" id="UP000812287">
    <property type="component" value="Unassembled WGS sequence"/>
</dbReference>
<evidence type="ECO:0000256" key="9">
    <source>
        <dbReference type="PIRSR" id="PIRSR602401-1"/>
    </source>
</evidence>
<dbReference type="GeneID" id="66110738"/>
<evidence type="ECO:0000256" key="10">
    <source>
        <dbReference type="RuleBase" id="RU000461"/>
    </source>
</evidence>
<keyword evidence="7 9" id="KW-0408">Iron</keyword>
<dbReference type="PRINTS" id="PR00463">
    <property type="entry name" value="EP450I"/>
</dbReference>
<protein>
    <submittedName>
        <fullName evidence="12">Cytochrome P450</fullName>
    </submittedName>
</protein>
<dbReference type="PANTHER" id="PTHR46300:SF7">
    <property type="entry name" value="P450, PUTATIVE (EUROFUNG)-RELATED"/>
    <property type="match status" value="1"/>
</dbReference>
<evidence type="ECO:0000256" key="4">
    <source>
        <dbReference type="ARBA" id="ARBA00022617"/>
    </source>
</evidence>
<keyword evidence="13" id="KW-1185">Reference proteome</keyword>
<comment type="similarity">
    <text evidence="3 10">Belongs to the cytochrome P450 family.</text>
</comment>
<dbReference type="EMBL" id="MU250612">
    <property type="protein sequence ID" value="KAG7439163.1"/>
    <property type="molecule type" value="Genomic_DNA"/>
</dbReference>